<dbReference type="EMBL" id="CP087977">
    <property type="protein sequence ID" value="UUZ45505.1"/>
    <property type="molecule type" value="Genomic_DNA"/>
</dbReference>
<reference evidence="1" key="1">
    <citation type="submission" date="2021-11" db="EMBL/GenBank/DDBJ databases">
        <title>Study of the species diversity of bacterial strains isolated from a unique natural object - Shulgan-Tash cave (Bashkiria).</title>
        <authorList>
            <person name="Sazanova A.L."/>
            <person name="Chirak E.R."/>
            <person name="Safronova V.I."/>
        </authorList>
    </citation>
    <scope>NUCLEOTIDE SEQUENCE</scope>
    <source>
        <strain evidence="1">P1</strain>
    </source>
</reference>
<dbReference type="Proteomes" id="UP001059663">
    <property type="component" value="Chromosome"/>
</dbReference>
<proteinExistence type="predicted"/>
<evidence type="ECO:0000313" key="1">
    <source>
        <dbReference type="EMBL" id="UUZ45505.1"/>
    </source>
</evidence>
<name>A0AC61U623_9MICO</name>
<sequence length="179" mass="19809">MSEVNLSALTTEALGKSDILWLRLPTGERMTWFATGSDDLDGHVLLVSGGAEDDLGPLPEQLELVLRSKGNGGRLLTLRARPRGPDSRQPVVGPRRCRPAHRPAQRSGRPAAEVAQRVDDLAGGSLRRTRAGPGETRPRRQRPRGRTRHRRRCRHPRATPPALGRARPSRLTDPRRTRG</sequence>
<organism evidence="1 2">
    <name type="scientific">Janibacter limosus</name>
    <dbReference type="NCBI Taxonomy" id="53458"/>
    <lineage>
        <taxon>Bacteria</taxon>
        <taxon>Bacillati</taxon>
        <taxon>Actinomycetota</taxon>
        <taxon>Actinomycetes</taxon>
        <taxon>Micrococcales</taxon>
        <taxon>Intrasporangiaceae</taxon>
        <taxon>Janibacter</taxon>
    </lineage>
</organism>
<gene>
    <name evidence="1" type="ORF">LP422_05175</name>
</gene>
<accession>A0AC61U623</accession>
<evidence type="ECO:0000313" key="2">
    <source>
        <dbReference type="Proteomes" id="UP001059663"/>
    </source>
</evidence>
<protein>
    <submittedName>
        <fullName evidence="1">Uncharacterized protein</fullName>
    </submittedName>
</protein>